<evidence type="ECO:0000259" key="5">
    <source>
        <dbReference type="Pfam" id="PF03668"/>
    </source>
</evidence>
<dbReference type="PANTHER" id="PTHR30448:SF0">
    <property type="entry name" value="RNASE ADAPTER PROTEIN RAPZ"/>
    <property type="match status" value="1"/>
</dbReference>
<accession>A0A4R8GI90</accession>
<keyword evidence="3 4" id="KW-0342">GTP-binding</keyword>
<dbReference type="InterPro" id="IPR053930">
    <property type="entry name" value="RapZ-like_N"/>
</dbReference>
<feature type="binding site" evidence="4">
    <location>
        <begin position="63"/>
        <end position="66"/>
    </location>
    <ligand>
        <name>GTP</name>
        <dbReference type="ChEBI" id="CHEBI:37565"/>
    </ligand>
</feature>
<evidence type="ECO:0000256" key="3">
    <source>
        <dbReference type="ARBA" id="ARBA00023134"/>
    </source>
</evidence>
<dbReference type="PANTHER" id="PTHR30448">
    <property type="entry name" value="RNASE ADAPTER PROTEIN RAPZ"/>
    <property type="match status" value="1"/>
</dbReference>
<feature type="binding site" evidence="4">
    <location>
        <begin position="12"/>
        <end position="19"/>
    </location>
    <ligand>
        <name>ATP</name>
        <dbReference type="ChEBI" id="CHEBI:30616"/>
    </ligand>
</feature>
<feature type="domain" description="RapZ C-terminal" evidence="6">
    <location>
        <begin position="168"/>
        <end position="285"/>
    </location>
</feature>
<dbReference type="InterPro" id="IPR053931">
    <property type="entry name" value="RapZ_C"/>
</dbReference>
<evidence type="ECO:0000256" key="4">
    <source>
        <dbReference type="HAMAP-Rule" id="MF_00636"/>
    </source>
</evidence>
<keyword evidence="1 4" id="KW-0547">Nucleotide-binding</keyword>
<dbReference type="AlphaFoldDB" id="A0A4R8GI90"/>
<feature type="domain" description="RapZ-like N-terminal" evidence="5">
    <location>
        <begin position="6"/>
        <end position="159"/>
    </location>
</feature>
<dbReference type="Pfam" id="PF22740">
    <property type="entry name" value="PapZ_C"/>
    <property type="match status" value="1"/>
</dbReference>
<comment type="caution">
    <text evidence="7">The sequence shown here is derived from an EMBL/GenBank/DDBJ whole genome shotgun (WGS) entry which is preliminary data.</text>
</comment>
<evidence type="ECO:0000313" key="7">
    <source>
        <dbReference type="EMBL" id="TDX45282.1"/>
    </source>
</evidence>
<proteinExistence type="inferred from homology"/>
<keyword evidence="8" id="KW-1185">Reference proteome</keyword>
<dbReference type="HAMAP" id="MF_00636">
    <property type="entry name" value="RapZ_like"/>
    <property type="match status" value="1"/>
</dbReference>
<dbReference type="STRING" id="926561.GCA_000379025_00713"/>
<dbReference type="SUPFAM" id="SSF52540">
    <property type="entry name" value="P-loop containing nucleoside triphosphate hydrolases"/>
    <property type="match status" value="1"/>
</dbReference>
<dbReference type="NCBIfam" id="NF003828">
    <property type="entry name" value="PRK05416.1"/>
    <property type="match status" value="1"/>
</dbReference>
<dbReference type="GO" id="GO:0005525">
    <property type="term" value="F:GTP binding"/>
    <property type="evidence" value="ECO:0007669"/>
    <property type="project" value="UniProtKB-UniRule"/>
</dbReference>
<dbReference type="Pfam" id="PF03668">
    <property type="entry name" value="RapZ-like_N"/>
    <property type="match status" value="1"/>
</dbReference>
<evidence type="ECO:0000259" key="6">
    <source>
        <dbReference type="Pfam" id="PF22740"/>
    </source>
</evidence>
<evidence type="ECO:0000313" key="8">
    <source>
        <dbReference type="Proteomes" id="UP000295832"/>
    </source>
</evidence>
<evidence type="ECO:0000256" key="2">
    <source>
        <dbReference type="ARBA" id="ARBA00022840"/>
    </source>
</evidence>
<dbReference type="Gene3D" id="3.40.50.300">
    <property type="entry name" value="P-loop containing nucleotide triphosphate hydrolases"/>
    <property type="match status" value="1"/>
</dbReference>
<dbReference type="InterPro" id="IPR005337">
    <property type="entry name" value="RapZ-like"/>
</dbReference>
<evidence type="ECO:0000256" key="1">
    <source>
        <dbReference type="ARBA" id="ARBA00022741"/>
    </source>
</evidence>
<organism evidence="7 8">
    <name type="scientific">Orenia marismortui</name>
    <dbReference type="NCBI Taxonomy" id="46469"/>
    <lineage>
        <taxon>Bacteria</taxon>
        <taxon>Bacillati</taxon>
        <taxon>Bacillota</taxon>
        <taxon>Clostridia</taxon>
        <taxon>Halanaerobiales</taxon>
        <taxon>Halobacteroidaceae</taxon>
        <taxon>Orenia</taxon>
    </lineage>
</organism>
<dbReference type="RefSeq" id="WP_134118960.1">
    <property type="nucleotide sequence ID" value="NZ_SOEG01000047.1"/>
</dbReference>
<keyword evidence="2 4" id="KW-0067">ATP-binding</keyword>
<dbReference type="Proteomes" id="UP000295832">
    <property type="component" value="Unassembled WGS sequence"/>
</dbReference>
<dbReference type="InterPro" id="IPR027417">
    <property type="entry name" value="P-loop_NTPase"/>
</dbReference>
<reference evidence="7 8" key="1">
    <citation type="submission" date="2019-03" db="EMBL/GenBank/DDBJ databases">
        <title>Subsurface microbial communities from deep shales in Ohio and West Virginia, USA.</title>
        <authorList>
            <person name="Wrighton K."/>
        </authorList>
    </citation>
    <scope>NUCLEOTIDE SEQUENCE [LARGE SCALE GENOMIC DNA]</scope>
    <source>
        <strain evidence="7 8">MSL 6dP</strain>
    </source>
</reference>
<protein>
    <submittedName>
        <fullName evidence="7">UPF0042 nucleotide-binding protein</fullName>
    </submittedName>
</protein>
<gene>
    <name evidence="7" type="ORF">C7959_1477</name>
</gene>
<dbReference type="PIRSF" id="PIRSF005052">
    <property type="entry name" value="P-loopkin"/>
    <property type="match status" value="1"/>
</dbReference>
<dbReference type="EMBL" id="SOEG01000047">
    <property type="protein sequence ID" value="TDX45282.1"/>
    <property type="molecule type" value="Genomic_DNA"/>
</dbReference>
<dbReference type="GO" id="GO:0005524">
    <property type="term" value="F:ATP binding"/>
    <property type="evidence" value="ECO:0007669"/>
    <property type="project" value="UniProtKB-UniRule"/>
</dbReference>
<sequence>MDNNSEFIIITGMSGAGKSEAIKILEDLGFFCVDNLPPALISKFAELYLRSQGKVEQVALVIDVRGGDFFDSLFEELSMLEGMGVNYKILFLESNTRMLINRFKKTRRRHPLAPKGRISEAISLERKKLDKIRGKADKIIDTTNLSPKELKGAIKESFLKVSQDKQLTVSILSFGFKYGIPLDADLMFDVRFLPNPHYVDSLRPLTGENKKIQEYVLKWPVTQKFKEKLFDLIEFLLPNYIKEGKTHLTIAIGCTGGKHRSVTFAEKIYENLNGRYNVLIEHRDSER</sequence>
<name>A0A4R8GI90_9FIRM</name>